<dbReference type="EMBL" id="VFOZ01000001">
    <property type="protein sequence ID" value="TQL99803.1"/>
    <property type="molecule type" value="Genomic_DNA"/>
</dbReference>
<accession>A0A543CRR9</accession>
<proteinExistence type="predicted"/>
<dbReference type="InterPro" id="IPR043519">
    <property type="entry name" value="NT_sf"/>
</dbReference>
<evidence type="ECO:0000313" key="1">
    <source>
        <dbReference type="EMBL" id="TQL99803.1"/>
    </source>
</evidence>
<sequence>MPSTPDGPDPDLVSDEELQRLTVGEVRPHNAPIALHEYDPEWPLLFDREADRIRAVLGEKALRIEHVGSTSVPGLVAKPIIDVLLVVPDSADEPSYVPAMEAAGYVLRIREPDWFDHRLFKGPDTSINLHVFGVGASEIDRMLVFRDRLRSSDADRELYARTKRELSQRTWRHVQHYADAKTQVVQEITRRGERG</sequence>
<protein>
    <submittedName>
        <fullName evidence="1">GrpB-like predicted nucleotidyltransferase (UPF0157 family)</fullName>
    </submittedName>
</protein>
<keyword evidence="1" id="KW-0808">Transferase</keyword>
<dbReference type="AlphaFoldDB" id="A0A543CRR9"/>
<dbReference type="OrthoDB" id="9799092at2"/>
<dbReference type="Proteomes" id="UP000316096">
    <property type="component" value="Unassembled WGS sequence"/>
</dbReference>
<dbReference type="PANTHER" id="PTHR34822:SF1">
    <property type="entry name" value="GRPB FAMILY PROTEIN"/>
    <property type="match status" value="1"/>
</dbReference>
<dbReference type="GO" id="GO:0016740">
    <property type="term" value="F:transferase activity"/>
    <property type="evidence" value="ECO:0007669"/>
    <property type="project" value="UniProtKB-KW"/>
</dbReference>
<gene>
    <name evidence="1" type="ORF">FB559_5504</name>
</gene>
<dbReference type="PANTHER" id="PTHR34822">
    <property type="entry name" value="GRPB DOMAIN PROTEIN (AFU_ORTHOLOGUE AFUA_1G01530)"/>
    <property type="match status" value="1"/>
</dbReference>
<evidence type="ECO:0000313" key="2">
    <source>
        <dbReference type="Proteomes" id="UP000316096"/>
    </source>
</evidence>
<organism evidence="1 2">
    <name type="scientific">Actinoallomurus bryophytorum</name>
    <dbReference type="NCBI Taxonomy" id="1490222"/>
    <lineage>
        <taxon>Bacteria</taxon>
        <taxon>Bacillati</taxon>
        <taxon>Actinomycetota</taxon>
        <taxon>Actinomycetes</taxon>
        <taxon>Streptosporangiales</taxon>
        <taxon>Thermomonosporaceae</taxon>
        <taxon>Actinoallomurus</taxon>
    </lineage>
</organism>
<dbReference type="InterPro" id="IPR007344">
    <property type="entry name" value="GrpB/CoaE"/>
</dbReference>
<name>A0A543CRR9_9ACTN</name>
<keyword evidence="2" id="KW-1185">Reference proteome</keyword>
<dbReference type="RefSeq" id="WP_141958879.1">
    <property type="nucleotide sequence ID" value="NZ_VFOZ01000001.1"/>
</dbReference>
<dbReference type="SUPFAM" id="SSF81301">
    <property type="entry name" value="Nucleotidyltransferase"/>
    <property type="match status" value="1"/>
</dbReference>
<dbReference type="Gene3D" id="3.30.460.10">
    <property type="entry name" value="Beta Polymerase, domain 2"/>
    <property type="match status" value="1"/>
</dbReference>
<dbReference type="Pfam" id="PF04229">
    <property type="entry name" value="GrpB"/>
    <property type="match status" value="1"/>
</dbReference>
<reference evidence="1 2" key="1">
    <citation type="submission" date="2019-06" db="EMBL/GenBank/DDBJ databases">
        <title>Sequencing the genomes of 1000 actinobacteria strains.</title>
        <authorList>
            <person name="Klenk H.-P."/>
        </authorList>
    </citation>
    <scope>NUCLEOTIDE SEQUENCE [LARGE SCALE GENOMIC DNA]</scope>
    <source>
        <strain evidence="1 2">DSM 102200</strain>
    </source>
</reference>
<comment type="caution">
    <text evidence="1">The sequence shown here is derived from an EMBL/GenBank/DDBJ whole genome shotgun (WGS) entry which is preliminary data.</text>
</comment>